<evidence type="ECO:0000256" key="1">
    <source>
        <dbReference type="SAM" id="MobiDB-lite"/>
    </source>
</evidence>
<name>A0A2V4R0V4_9PROT</name>
<gene>
    <name evidence="2" type="ORF">CFR76_10090</name>
</gene>
<feature type="region of interest" description="Disordered" evidence="1">
    <location>
        <begin position="64"/>
        <end position="93"/>
    </location>
</feature>
<keyword evidence="3" id="KW-1185">Reference proteome</keyword>
<accession>A0A2V4R0V4</accession>
<evidence type="ECO:0000313" key="3">
    <source>
        <dbReference type="Proteomes" id="UP000247371"/>
    </source>
</evidence>
<dbReference type="EMBL" id="NKUB01000011">
    <property type="protein sequence ID" value="PYD69417.1"/>
    <property type="molecule type" value="Genomic_DNA"/>
</dbReference>
<dbReference type="RefSeq" id="WP_110557020.1">
    <property type="nucleotide sequence ID" value="NZ_NKUB01000011.1"/>
</dbReference>
<protein>
    <submittedName>
        <fullName evidence="2">Uncharacterized protein</fullName>
    </submittedName>
</protein>
<comment type="caution">
    <text evidence="2">The sequence shown here is derived from an EMBL/GenBank/DDBJ whole genome shotgun (WGS) entry which is preliminary data.</text>
</comment>
<dbReference type="AlphaFoldDB" id="A0A2V4R0V4"/>
<organism evidence="2 3">
    <name type="scientific">Komagataeibacter swingsii</name>
    <dbReference type="NCBI Taxonomy" id="215220"/>
    <lineage>
        <taxon>Bacteria</taxon>
        <taxon>Pseudomonadati</taxon>
        <taxon>Pseudomonadota</taxon>
        <taxon>Alphaproteobacteria</taxon>
        <taxon>Acetobacterales</taxon>
        <taxon>Acetobacteraceae</taxon>
        <taxon>Komagataeibacter</taxon>
    </lineage>
</organism>
<reference evidence="2 3" key="1">
    <citation type="submission" date="2017-07" db="EMBL/GenBank/DDBJ databases">
        <title>A draft genome sequence of Komagataeibacter swingsii LMG 22125.</title>
        <authorList>
            <person name="Skraban J."/>
            <person name="Cleenwerck I."/>
            <person name="Vandamme P."/>
            <person name="Trcek J."/>
        </authorList>
    </citation>
    <scope>NUCLEOTIDE SEQUENCE [LARGE SCALE GENOMIC DNA]</scope>
    <source>
        <strain evidence="2 3">LMG 22125</strain>
    </source>
</reference>
<evidence type="ECO:0000313" key="2">
    <source>
        <dbReference type="EMBL" id="PYD69417.1"/>
    </source>
</evidence>
<proteinExistence type="predicted"/>
<dbReference type="Proteomes" id="UP000247371">
    <property type="component" value="Unassembled WGS sequence"/>
</dbReference>
<sequence length="93" mass="9770">MPEKDTAQVILRRPVYTQPGRRPHPVGAEITLPSYEAAMFIARGIAVAASSSDAERVRTIAPVATDGTQPVDPDKVAASMPPAPALAKEKPPA</sequence>